<evidence type="ECO:0000256" key="10">
    <source>
        <dbReference type="ARBA" id="ARBA00023303"/>
    </source>
</evidence>
<keyword evidence="7 11" id="KW-1133">Transmembrane helix</keyword>
<dbReference type="NCBIfam" id="NF001843">
    <property type="entry name" value="PRK00567.1-4"/>
    <property type="match status" value="1"/>
</dbReference>
<dbReference type="InterPro" id="IPR001185">
    <property type="entry name" value="MS_channel"/>
</dbReference>
<dbReference type="GO" id="GO:0005886">
    <property type="term" value="C:plasma membrane"/>
    <property type="evidence" value="ECO:0007669"/>
    <property type="project" value="UniProtKB-SubCell"/>
</dbReference>
<proteinExistence type="inferred from homology"/>
<keyword evidence="8 11" id="KW-0406">Ion transport</keyword>
<feature type="transmembrane region" description="Helical" evidence="11">
    <location>
        <begin position="68"/>
        <end position="90"/>
    </location>
</feature>
<keyword evidence="13" id="KW-1185">Reference proteome</keyword>
<evidence type="ECO:0000313" key="13">
    <source>
        <dbReference type="Proteomes" id="UP000186524"/>
    </source>
</evidence>
<dbReference type="AlphaFoldDB" id="A0A1Q5P3F9"/>
<dbReference type="Pfam" id="PF01741">
    <property type="entry name" value="MscL"/>
    <property type="match status" value="1"/>
</dbReference>
<keyword evidence="9 11" id="KW-0472">Membrane</keyword>
<keyword evidence="10 11" id="KW-0407">Ion channel</keyword>
<comment type="function">
    <text evidence="11">Channel that opens in response to stretch forces in the membrane lipid bilayer. May participate in the regulation of osmotic pressure changes within the cell.</text>
</comment>
<evidence type="ECO:0000256" key="7">
    <source>
        <dbReference type="ARBA" id="ARBA00022989"/>
    </source>
</evidence>
<feature type="transmembrane region" description="Helical" evidence="11">
    <location>
        <begin position="21"/>
        <end position="48"/>
    </location>
</feature>
<dbReference type="FunFam" id="1.10.1200.120:FF:000001">
    <property type="entry name" value="Large-conductance mechanosensitive channel"/>
    <property type="match status" value="1"/>
</dbReference>
<evidence type="ECO:0000256" key="2">
    <source>
        <dbReference type="ARBA" id="ARBA00007254"/>
    </source>
</evidence>
<organism evidence="12 13">
    <name type="scientific">Domibacillus mangrovi</name>
    <dbReference type="NCBI Taxonomy" id="1714354"/>
    <lineage>
        <taxon>Bacteria</taxon>
        <taxon>Bacillati</taxon>
        <taxon>Bacillota</taxon>
        <taxon>Bacilli</taxon>
        <taxon>Bacillales</taxon>
        <taxon>Bacillaceae</taxon>
        <taxon>Domibacillus</taxon>
    </lineage>
</organism>
<dbReference type="Gene3D" id="1.10.1200.120">
    <property type="entry name" value="Large-conductance mechanosensitive channel, MscL, domain 1"/>
    <property type="match status" value="1"/>
</dbReference>
<dbReference type="RefSeq" id="WP_073711511.1">
    <property type="nucleotide sequence ID" value="NZ_MRWQ01000006.1"/>
</dbReference>
<comment type="similarity">
    <text evidence="2 11">Belongs to the MscL family.</text>
</comment>
<dbReference type="EMBL" id="MRWQ01000006">
    <property type="protein sequence ID" value="OKL36789.1"/>
    <property type="molecule type" value="Genomic_DNA"/>
</dbReference>
<comment type="subunit">
    <text evidence="3 11">Homopentamer.</text>
</comment>
<evidence type="ECO:0000256" key="3">
    <source>
        <dbReference type="ARBA" id="ARBA00011255"/>
    </source>
</evidence>
<evidence type="ECO:0000256" key="6">
    <source>
        <dbReference type="ARBA" id="ARBA00022692"/>
    </source>
</evidence>
<evidence type="ECO:0000313" key="12">
    <source>
        <dbReference type="EMBL" id="OKL36789.1"/>
    </source>
</evidence>
<evidence type="ECO:0000256" key="9">
    <source>
        <dbReference type="ARBA" id="ARBA00023136"/>
    </source>
</evidence>
<accession>A0A1Q5P3F9</accession>
<evidence type="ECO:0000256" key="5">
    <source>
        <dbReference type="ARBA" id="ARBA00022475"/>
    </source>
</evidence>
<dbReference type="Proteomes" id="UP000186524">
    <property type="component" value="Unassembled WGS sequence"/>
</dbReference>
<comment type="caution">
    <text evidence="12">The sequence shown here is derived from an EMBL/GenBank/DDBJ whole genome shotgun (WGS) entry which is preliminary data.</text>
</comment>
<dbReference type="GO" id="GO:0008381">
    <property type="term" value="F:mechanosensitive monoatomic ion channel activity"/>
    <property type="evidence" value="ECO:0007669"/>
    <property type="project" value="UniProtKB-UniRule"/>
</dbReference>
<sequence>MMKEFKKFAMRGNVIDLAVGVILGAAFGKIVASLVSDIIMPLIGLLLGGINFSNLSITVGDAVVKYGLFIQTIVDFVIIAFSIFLFIKLFNKIYIREKKAEEAPPSLTKEEELLTEIRDLLQTKQL</sequence>
<comment type="subcellular location">
    <subcellularLocation>
        <location evidence="1 11">Cell membrane</location>
        <topology evidence="1 11">Multi-pass membrane protein</topology>
    </subcellularLocation>
</comment>
<dbReference type="PRINTS" id="PR01264">
    <property type="entry name" value="MECHCHANNEL"/>
</dbReference>
<dbReference type="InterPro" id="IPR019823">
    <property type="entry name" value="Mechanosensitive_channel_CS"/>
</dbReference>
<evidence type="ECO:0000256" key="8">
    <source>
        <dbReference type="ARBA" id="ARBA00023065"/>
    </source>
</evidence>
<name>A0A1Q5P3F9_9BACI</name>
<keyword evidence="6 11" id="KW-0812">Transmembrane</keyword>
<dbReference type="InterPro" id="IPR037673">
    <property type="entry name" value="MSC/AndL"/>
</dbReference>
<evidence type="ECO:0000256" key="1">
    <source>
        <dbReference type="ARBA" id="ARBA00004651"/>
    </source>
</evidence>
<dbReference type="NCBIfam" id="TIGR00220">
    <property type="entry name" value="mscL"/>
    <property type="match status" value="1"/>
</dbReference>
<reference evidence="12 13" key="1">
    <citation type="submission" date="2016-12" db="EMBL/GenBank/DDBJ databases">
        <title>Domibacillus sp. SAOS 44 whole genome sequencing.</title>
        <authorList>
            <person name="Verma A."/>
            <person name="Krishnamurthi S."/>
        </authorList>
    </citation>
    <scope>NUCLEOTIDE SEQUENCE [LARGE SCALE GENOMIC DNA]</scope>
    <source>
        <strain evidence="12 13">SAOS 44</strain>
    </source>
</reference>
<dbReference type="PANTHER" id="PTHR30266:SF2">
    <property type="entry name" value="LARGE-CONDUCTANCE MECHANOSENSITIVE CHANNEL"/>
    <property type="match status" value="1"/>
</dbReference>
<dbReference type="NCBIfam" id="NF010560">
    <property type="entry name" value="PRK13955.1"/>
    <property type="match status" value="1"/>
</dbReference>
<dbReference type="PROSITE" id="PS01327">
    <property type="entry name" value="MSCL"/>
    <property type="match status" value="1"/>
</dbReference>
<dbReference type="SUPFAM" id="SSF81330">
    <property type="entry name" value="Gated mechanosensitive channel"/>
    <property type="match status" value="1"/>
</dbReference>
<dbReference type="STRING" id="1714354.BLL40_08645"/>
<gene>
    <name evidence="11" type="primary">mscL</name>
    <name evidence="12" type="ORF">BLL40_08645</name>
</gene>
<dbReference type="PANTHER" id="PTHR30266">
    <property type="entry name" value="MECHANOSENSITIVE CHANNEL MSCL"/>
    <property type="match status" value="1"/>
</dbReference>
<dbReference type="InterPro" id="IPR036019">
    <property type="entry name" value="MscL_channel"/>
</dbReference>
<dbReference type="OrthoDB" id="9810350at2"/>
<evidence type="ECO:0000256" key="11">
    <source>
        <dbReference type="HAMAP-Rule" id="MF_00115"/>
    </source>
</evidence>
<dbReference type="HAMAP" id="MF_00115">
    <property type="entry name" value="MscL"/>
    <property type="match status" value="1"/>
</dbReference>
<protein>
    <recommendedName>
        <fullName evidence="11">Large-conductance mechanosensitive channel</fullName>
    </recommendedName>
</protein>
<keyword evidence="5 11" id="KW-1003">Cell membrane</keyword>
<keyword evidence="4 11" id="KW-0813">Transport</keyword>
<evidence type="ECO:0000256" key="4">
    <source>
        <dbReference type="ARBA" id="ARBA00022448"/>
    </source>
</evidence>